<keyword evidence="4" id="KW-1185">Reference proteome</keyword>
<feature type="compositionally biased region" description="Polar residues" evidence="1">
    <location>
        <begin position="182"/>
        <end position="193"/>
    </location>
</feature>
<feature type="compositionally biased region" description="Low complexity" evidence="1">
    <location>
        <begin position="154"/>
        <end position="175"/>
    </location>
</feature>
<protein>
    <submittedName>
        <fullName evidence="3">GTPase binding protein Rid1</fullName>
    </submittedName>
</protein>
<dbReference type="Pfam" id="PF06371">
    <property type="entry name" value="Drf_GBD"/>
    <property type="match status" value="1"/>
</dbReference>
<dbReference type="SUPFAM" id="SSF48371">
    <property type="entry name" value="ARM repeat"/>
    <property type="match status" value="1"/>
</dbReference>
<feature type="compositionally biased region" description="Basic and acidic residues" evidence="1">
    <location>
        <begin position="97"/>
        <end position="106"/>
    </location>
</feature>
<dbReference type="SMART" id="SM01140">
    <property type="entry name" value="Drf_GBD"/>
    <property type="match status" value="1"/>
</dbReference>
<proteinExistence type="predicted"/>
<evidence type="ECO:0000259" key="2">
    <source>
        <dbReference type="SMART" id="SM01140"/>
    </source>
</evidence>
<dbReference type="Proteomes" id="UP000774617">
    <property type="component" value="Unassembled WGS sequence"/>
</dbReference>
<feature type="compositionally biased region" description="Basic and acidic residues" evidence="1">
    <location>
        <begin position="311"/>
        <end position="322"/>
    </location>
</feature>
<feature type="compositionally biased region" description="Basic and acidic residues" evidence="1">
    <location>
        <begin position="449"/>
        <end position="462"/>
    </location>
</feature>
<feature type="domain" description="Formin GTPase-binding" evidence="2">
    <location>
        <begin position="372"/>
        <end position="656"/>
    </location>
</feature>
<feature type="compositionally biased region" description="Basic and acidic residues" evidence="1">
    <location>
        <begin position="288"/>
        <end position="298"/>
    </location>
</feature>
<feature type="region of interest" description="Disordered" evidence="1">
    <location>
        <begin position="849"/>
        <end position="877"/>
    </location>
</feature>
<gene>
    <name evidence="3" type="ORF">B0J12DRAFT_713531</name>
</gene>
<feature type="region of interest" description="Disordered" evidence="1">
    <location>
        <begin position="420"/>
        <end position="516"/>
    </location>
</feature>
<name>A0ABQ8FXW0_9PEZI</name>
<organism evidence="3 4">
    <name type="scientific">Macrophomina phaseolina</name>
    <dbReference type="NCBI Taxonomy" id="35725"/>
    <lineage>
        <taxon>Eukaryota</taxon>
        <taxon>Fungi</taxon>
        <taxon>Dikarya</taxon>
        <taxon>Ascomycota</taxon>
        <taxon>Pezizomycotina</taxon>
        <taxon>Dothideomycetes</taxon>
        <taxon>Dothideomycetes incertae sedis</taxon>
        <taxon>Botryosphaeriales</taxon>
        <taxon>Botryosphaeriaceae</taxon>
        <taxon>Macrophomina</taxon>
    </lineage>
</organism>
<sequence length="906" mass="101399">MSAIGSQRLATAPDRPSHRRNRSATAFKSILTGLNHKRSPSDGTALAVPAPKDTGRPRSSQAAMGSSAPMLPPDHPHAQRILGEIHNQPLAPAPPRKSKDGRDSKMRGLHKKTLSTVSLRSLAKEKDKPKDESKDERREQSRPRSEDKMKKTKSSTSLSAVFSKAKSPKKNSSGSGKDKENTTPPHSATSATHTPIWAEFSRQKPEEDYREINTSTTIPLTIPRDLEHEIALYTPADYSPSKQRNFYDFEKPSLQQRHPSGGSSRTGSRPNSWYLPKSGSTHSFMETLSKKVSEDKKQTFGGKAQTFVDNWRTKGESRRPSAEESTLYRTTSHRRKAEDDKKHVESVLASKRGSRVMAAVAAINGRAKEPELEAPLDQEKIDAEFEAVLDSRNIPENLRSKMRSLNARVKADFISKNKIEEPKSAVEPPQRTSIWGRPSVGRRTTSDQSSDRVLADSEDPAKSPRPRSKTFTFSRSDKGDKQKSELPPPDRTSKSYDAQSPSTSKSLSTATGSSFFSRTPKAAVPEDFVSYLRKVQKPELVEVGKLHKLRLLLRNETVAWVDAFIRQGGMMEIVGLLERIMQIEWREEHEDTLLHESLLCLKGLCTTKIALQKLCEIESSLFPALLAMLFDEEHKGPSEFTTRGLIMSLLFAHLSSALESPDELSSRARTILRYLQGPQKPEDARPVPFILEMHQPRPYRIWSQEVVNVTKEVFWIFLHHLNVIPLGSEAAEAEYENSPASNQSYAQQHFPQPRPPVPAAPYVGGVEWDATNYISTHLDLMNGLLASLPTVEERNNLRQELRSSGFEKVMGGQLRTCKEKFYGAVHDGLKTWVKAAVADGWEVKDVRMGPREEKTVSPKKTAPRKKKDAPPQIQTPKVEIPSLGFGCELEKRLSPAKKEDSGDFWL</sequence>
<feature type="compositionally biased region" description="Basic and acidic residues" evidence="1">
    <location>
        <begin position="122"/>
        <end position="149"/>
    </location>
</feature>
<feature type="compositionally biased region" description="Polar residues" evidence="1">
    <location>
        <begin position="495"/>
        <end position="516"/>
    </location>
</feature>
<feature type="region of interest" description="Disordered" evidence="1">
    <location>
        <begin position="1"/>
        <end position="353"/>
    </location>
</feature>
<dbReference type="EMBL" id="JAGTJR010000037">
    <property type="protein sequence ID" value="KAH7034245.1"/>
    <property type="molecule type" value="Genomic_DNA"/>
</dbReference>
<dbReference type="InterPro" id="IPR011989">
    <property type="entry name" value="ARM-like"/>
</dbReference>
<feature type="compositionally biased region" description="Basic and acidic residues" evidence="1">
    <location>
        <begin position="201"/>
        <end position="211"/>
    </location>
</feature>
<feature type="compositionally biased region" description="Low complexity" evidence="1">
    <location>
        <begin position="257"/>
        <end position="272"/>
    </location>
</feature>
<dbReference type="Gene3D" id="1.25.10.10">
    <property type="entry name" value="Leucine-rich Repeat Variant"/>
    <property type="match status" value="1"/>
</dbReference>
<evidence type="ECO:0000256" key="1">
    <source>
        <dbReference type="SAM" id="MobiDB-lite"/>
    </source>
</evidence>
<dbReference type="InterPro" id="IPR016024">
    <property type="entry name" value="ARM-type_fold"/>
</dbReference>
<feature type="compositionally biased region" description="Basic and acidic residues" evidence="1">
    <location>
        <begin position="336"/>
        <end position="345"/>
    </location>
</feature>
<feature type="compositionally biased region" description="Basic and acidic residues" evidence="1">
    <location>
        <begin position="475"/>
        <end position="484"/>
    </location>
</feature>
<dbReference type="InterPro" id="IPR010473">
    <property type="entry name" value="GTPase-bd"/>
</dbReference>
<reference evidence="3 4" key="1">
    <citation type="journal article" date="2021" name="Nat. Commun.">
        <title>Genetic determinants of endophytism in the Arabidopsis root mycobiome.</title>
        <authorList>
            <person name="Mesny F."/>
            <person name="Miyauchi S."/>
            <person name="Thiergart T."/>
            <person name="Pickel B."/>
            <person name="Atanasova L."/>
            <person name="Karlsson M."/>
            <person name="Huettel B."/>
            <person name="Barry K.W."/>
            <person name="Haridas S."/>
            <person name="Chen C."/>
            <person name="Bauer D."/>
            <person name="Andreopoulos W."/>
            <person name="Pangilinan J."/>
            <person name="LaButti K."/>
            <person name="Riley R."/>
            <person name="Lipzen A."/>
            <person name="Clum A."/>
            <person name="Drula E."/>
            <person name="Henrissat B."/>
            <person name="Kohler A."/>
            <person name="Grigoriev I.V."/>
            <person name="Martin F.M."/>
            <person name="Hacquard S."/>
        </authorList>
    </citation>
    <scope>NUCLEOTIDE SEQUENCE [LARGE SCALE GENOMIC DNA]</scope>
    <source>
        <strain evidence="3 4">MPI-SDFR-AT-0080</strain>
    </source>
</reference>
<evidence type="ECO:0000313" key="3">
    <source>
        <dbReference type="EMBL" id="KAH7034245.1"/>
    </source>
</evidence>
<evidence type="ECO:0000313" key="4">
    <source>
        <dbReference type="Proteomes" id="UP000774617"/>
    </source>
</evidence>
<accession>A0ABQ8FXW0</accession>
<comment type="caution">
    <text evidence="3">The sequence shown here is derived from an EMBL/GenBank/DDBJ whole genome shotgun (WGS) entry which is preliminary data.</text>
</comment>